<feature type="region of interest" description="Disordered" evidence="1">
    <location>
        <begin position="1"/>
        <end position="47"/>
    </location>
</feature>
<gene>
    <name evidence="3" type="ORF">KFL_001750020</name>
</gene>
<evidence type="ECO:0000313" key="4">
    <source>
        <dbReference type="Proteomes" id="UP000054558"/>
    </source>
</evidence>
<keyword evidence="4" id="KW-1185">Reference proteome</keyword>
<sequence length="206" mass="22875">MPHQKEEVLKSQASSSQQNQGTDIVKQTEKGAAGEDANLPLQSNESTRHDLEQRLLTYARRLQGASSDPERPSELRASDDPFSIQMPLNRTTSRMSIPVAVEVLAEVEKDASNVANNLVQLMATLRASLADVTHCSLEHLECHSEAARELHEAVTDAASSGNRFINECQRLDQEMRDVGELAAQIKAMRQLVDHFEGQLNRHLPSR</sequence>
<feature type="region of interest" description="Disordered" evidence="1">
    <location>
        <begin position="62"/>
        <end position="84"/>
    </location>
</feature>
<feature type="compositionally biased region" description="Basic and acidic residues" evidence="1">
    <location>
        <begin position="68"/>
        <end position="79"/>
    </location>
</feature>
<dbReference type="EMBL" id="DF237124">
    <property type="protein sequence ID" value="GAQ84065.1"/>
    <property type="molecule type" value="Genomic_DNA"/>
</dbReference>
<proteinExistence type="predicted"/>
<organism evidence="3 4">
    <name type="scientific">Klebsormidium nitens</name>
    <name type="common">Green alga</name>
    <name type="synonym">Ulothrix nitens</name>
    <dbReference type="NCBI Taxonomy" id="105231"/>
    <lineage>
        <taxon>Eukaryota</taxon>
        <taxon>Viridiplantae</taxon>
        <taxon>Streptophyta</taxon>
        <taxon>Klebsormidiophyceae</taxon>
        <taxon>Klebsormidiales</taxon>
        <taxon>Klebsormidiaceae</taxon>
        <taxon>Klebsormidium</taxon>
    </lineage>
</organism>
<evidence type="ECO:0000256" key="1">
    <source>
        <dbReference type="SAM" id="MobiDB-lite"/>
    </source>
</evidence>
<dbReference type="PANTHER" id="PTHR39708">
    <property type="entry name" value="OS07G0483400 PROTEIN"/>
    <property type="match status" value="1"/>
</dbReference>
<feature type="compositionally biased region" description="Polar residues" evidence="1">
    <location>
        <begin position="11"/>
        <end position="22"/>
    </location>
</feature>
<accession>A0A1Y1HZI7</accession>
<dbReference type="OrthoDB" id="21270at2759"/>
<dbReference type="Proteomes" id="UP000054558">
    <property type="component" value="Unassembled WGS sequence"/>
</dbReference>
<name>A0A1Y1HZI7_KLENI</name>
<dbReference type="OMA" id="VTMRERD"/>
<evidence type="ECO:0000313" key="3">
    <source>
        <dbReference type="EMBL" id="GAQ84065.1"/>
    </source>
</evidence>
<reference evidence="3 4" key="1">
    <citation type="journal article" date="2014" name="Nat. Commun.">
        <title>Klebsormidium flaccidum genome reveals primary factors for plant terrestrial adaptation.</title>
        <authorList>
            <person name="Hori K."/>
            <person name="Maruyama F."/>
            <person name="Fujisawa T."/>
            <person name="Togashi T."/>
            <person name="Yamamoto N."/>
            <person name="Seo M."/>
            <person name="Sato S."/>
            <person name="Yamada T."/>
            <person name="Mori H."/>
            <person name="Tajima N."/>
            <person name="Moriyama T."/>
            <person name="Ikeuchi M."/>
            <person name="Watanabe M."/>
            <person name="Wada H."/>
            <person name="Kobayashi K."/>
            <person name="Saito M."/>
            <person name="Masuda T."/>
            <person name="Sasaki-Sekimoto Y."/>
            <person name="Mashiguchi K."/>
            <person name="Awai K."/>
            <person name="Shimojima M."/>
            <person name="Masuda S."/>
            <person name="Iwai M."/>
            <person name="Nobusawa T."/>
            <person name="Narise T."/>
            <person name="Kondo S."/>
            <person name="Saito H."/>
            <person name="Sato R."/>
            <person name="Murakawa M."/>
            <person name="Ihara Y."/>
            <person name="Oshima-Yamada Y."/>
            <person name="Ohtaka K."/>
            <person name="Satoh M."/>
            <person name="Sonobe K."/>
            <person name="Ishii M."/>
            <person name="Ohtani R."/>
            <person name="Kanamori-Sato M."/>
            <person name="Honoki R."/>
            <person name="Miyazaki D."/>
            <person name="Mochizuki H."/>
            <person name="Umetsu J."/>
            <person name="Higashi K."/>
            <person name="Shibata D."/>
            <person name="Kamiya Y."/>
            <person name="Sato N."/>
            <person name="Nakamura Y."/>
            <person name="Tabata S."/>
            <person name="Ida S."/>
            <person name="Kurokawa K."/>
            <person name="Ohta H."/>
        </authorList>
    </citation>
    <scope>NUCLEOTIDE SEQUENCE [LARGE SCALE GENOMIC DNA]</scope>
    <source>
        <strain evidence="3 4">NIES-2285</strain>
    </source>
</reference>
<dbReference type="Pfam" id="PF10157">
    <property type="entry name" value="BORCS6"/>
    <property type="match status" value="1"/>
</dbReference>
<dbReference type="AlphaFoldDB" id="A0A1Y1HZI7"/>
<dbReference type="PANTHER" id="PTHR39708:SF2">
    <property type="entry name" value="BLOC-1-RELATED COMPLEX SUBUNIT 6 C-TERMINAL HELIX DOMAIN-CONTAINING PROTEIN"/>
    <property type="match status" value="1"/>
</dbReference>
<evidence type="ECO:0000259" key="2">
    <source>
        <dbReference type="Pfam" id="PF10157"/>
    </source>
</evidence>
<feature type="domain" description="BLOC-1-related complex subunit 6 C-terminal helix" evidence="2">
    <location>
        <begin position="97"/>
        <end position="196"/>
    </location>
</feature>
<dbReference type="InterPro" id="IPR046465">
    <property type="entry name" value="BORCS6_C"/>
</dbReference>
<protein>
    <recommendedName>
        <fullName evidence="2">BLOC-1-related complex subunit 6 C-terminal helix domain-containing protein</fullName>
    </recommendedName>
</protein>